<proteinExistence type="predicted"/>
<dbReference type="AlphaFoldDB" id="A0A4Q4S4U5"/>
<dbReference type="CDD" id="cd22191">
    <property type="entry name" value="DPBB_RlpA_EXP_N-like"/>
    <property type="match status" value="1"/>
</dbReference>
<dbReference type="SUPFAM" id="SSF50685">
    <property type="entry name" value="Barwin-like endoglucanases"/>
    <property type="match status" value="1"/>
</dbReference>
<dbReference type="Gene3D" id="2.40.40.10">
    <property type="entry name" value="RlpA-like domain"/>
    <property type="match status" value="1"/>
</dbReference>
<reference evidence="3" key="1">
    <citation type="journal article" date="2019" name="bioRxiv">
        <title>Genomics, evolutionary history and diagnostics of the Alternaria alternata species group including apple and Asian pear pathotypes.</title>
        <authorList>
            <person name="Armitage A.D."/>
            <person name="Cockerton H.M."/>
            <person name="Sreenivasaprasad S."/>
            <person name="Woodhall J.W."/>
            <person name="Lane C.R."/>
            <person name="Harrison R.J."/>
            <person name="Clarkson J.P."/>
        </authorList>
    </citation>
    <scope>NUCLEOTIDE SEQUENCE [LARGE SCALE GENOMIC DNA]</scope>
    <source>
        <strain evidence="3">RGR 97.0016</strain>
    </source>
</reference>
<evidence type="ECO:0000313" key="2">
    <source>
        <dbReference type="EMBL" id="RYO64973.1"/>
    </source>
</evidence>
<dbReference type="InterPro" id="IPR036908">
    <property type="entry name" value="RlpA-like_sf"/>
</dbReference>
<accession>A0A4Q4S4U5</accession>
<keyword evidence="3" id="KW-1185">Reference proteome</keyword>
<dbReference type="EMBL" id="PEJP01000019">
    <property type="protein sequence ID" value="RYO64973.1"/>
    <property type="molecule type" value="Genomic_DNA"/>
</dbReference>
<dbReference type="Proteomes" id="UP000293823">
    <property type="component" value="Unassembled WGS sequence"/>
</dbReference>
<sequence length="248" mass="26627">MLYSVSVSPSPLKPGVPPTSATVTPGSEIRVLPEHPSLIPPSEWTISMLTYSSQAASYTSLRTMPSNAAGTPPVYTGPHLAKDWSNLFPFPIPTGYVAPNIVSADPQIGQLTYFNPGLGACGSPSMTSNELAVAISWELFDMGREIGGSSLEEGWKSDGVNPDGKLGDSIDRSSSALCNQGIRAWIGDESGERLVEQEFVVRDRCEGCNVSDLDIQPDIYSKHWDGLGNGRIQVTWEWMQEAPTGVPA</sequence>
<name>A0A4Q4S4U5_9PLEO</name>
<protein>
    <recommendedName>
        <fullName evidence="4">RlpA-like protein double-psi beta-barrel domain-containing protein</fullName>
    </recommendedName>
</protein>
<dbReference type="OrthoDB" id="623670at2759"/>
<comment type="caution">
    <text evidence="2">The sequence shown here is derived from an EMBL/GenBank/DDBJ whole genome shotgun (WGS) entry which is preliminary data.</text>
</comment>
<organism evidence="2 3">
    <name type="scientific">Alternaria arborescens</name>
    <dbReference type="NCBI Taxonomy" id="156630"/>
    <lineage>
        <taxon>Eukaryota</taxon>
        <taxon>Fungi</taxon>
        <taxon>Dikarya</taxon>
        <taxon>Ascomycota</taxon>
        <taxon>Pezizomycotina</taxon>
        <taxon>Dothideomycetes</taxon>
        <taxon>Pleosporomycetidae</taxon>
        <taxon>Pleosporales</taxon>
        <taxon>Pleosporineae</taxon>
        <taxon>Pleosporaceae</taxon>
        <taxon>Alternaria</taxon>
        <taxon>Alternaria sect. Alternaria</taxon>
    </lineage>
</organism>
<evidence type="ECO:0008006" key="4">
    <source>
        <dbReference type="Google" id="ProtNLM"/>
    </source>
</evidence>
<evidence type="ECO:0000313" key="3">
    <source>
        <dbReference type="Proteomes" id="UP000293823"/>
    </source>
</evidence>
<gene>
    <name evidence="2" type="ORF">AA0113_g5514</name>
</gene>
<feature type="region of interest" description="Disordered" evidence="1">
    <location>
        <begin position="1"/>
        <end position="23"/>
    </location>
</feature>
<evidence type="ECO:0000256" key="1">
    <source>
        <dbReference type="SAM" id="MobiDB-lite"/>
    </source>
</evidence>